<keyword evidence="3" id="KW-0602">Photosynthesis</keyword>
<dbReference type="SUPFAM" id="SSF46626">
    <property type="entry name" value="Cytochrome c"/>
    <property type="match status" value="1"/>
</dbReference>
<dbReference type="Pfam" id="PF00034">
    <property type="entry name" value="Cytochrom_C"/>
    <property type="match status" value="1"/>
</dbReference>
<dbReference type="GO" id="GO:0046872">
    <property type="term" value="F:metal ion binding"/>
    <property type="evidence" value="ECO:0007669"/>
    <property type="project" value="UniProtKB-KW"/>
</dbReference>
<keyword evidence="7 8" id="KW-0408">Iron</keyword>
<evidence type="ECO:0000256" key="6">
    <source>
        <dbReference type="ARBA" id="ARBA00022982"/>
    </source>
</evidence>
<sequence length="136" mass="14138">MNKGILAAGVVIAMALANGTAFAAGDAAAGEKIAKAKCTACHDLNKGGPIKVGPPLFGVFGRTTGTFAGYSYSPGYVTMGQKGHAWDDAALKSYLLDPKGYVQAKSGDPKANSKMIFRLEKDEDAANVIAYLHTLK</sequence>
<organism evidence="11 12">
    <name type="scientific">Pararhodospirillum photometricum DSM 122</name>
    <dbReference type="NCBI Taxonomy" id="1150469"/>
    <lineage>
        <taxon>Bacteria</taxon>
        <taxon>Pseudomonadati</taxon>
        <taxon>Pseudomonadota</taxon>
        <taxon>Alphaproteobacteria</taxon>
        <taxon>Rhodospirillales</taxon>
        <taxon>Rhodospirillaceae</taxon>
        <taxon>Pararhodospirillum</taxon>
    </lineage>
</organism>
<dbReference type="KEGG" id="rpm:RSPPHO_00240"/>
<dbReference type="GO" id="GO:0015979">
    <property type="term" value="P:photosynthesis"/>
    <property type="evidence" value="ECO:0007669"/>
    <property type="project" value="UniProtKB-KW"/>
</dbReference>
<evidence type="ECO:0000256" key="2">
    <source>
        <dbReference type="ARBA" id="ARBA00022448"/>
    </source>
</evidence>
<dbReference type="InterPro" id="IPR036909">
    <property type="entry name" value="Cyt_c-like_dom_sf"/>
</dbReference>
<feature type="chain" id="PRO_5003607179" evidence="9">
    <location>
        <begin position="24"/>
        <end position="136"/>
    </location>
</feature>
<evidence type="ECO:0000313" key="12">
    <source>
        <dbReference type="Proteomes" id="UP000033220"/>
    </source>
</evidence>
<keyword evidence="12" id="KW-1185">Reference proteome</keyword>
<dbReference type="InterPro" id="IPR002327">
    <property type="entry name" value="Cyt_c_1A/1B"/>
</dbReference>
<keyword evidence="6" id="KW-0249">Electron transport</keyword>
<feature type="domain" description="Cytochrome c" evidence="10">
    <location>
        <begin position="25"/>
        <end position="136"/>
    </location>
</feature>
<dbReference type="OrthoDB" id="9805828at2"/>
<dbReference type="PROSITE" id="PS51007">
    <property type="entry name" value="CYTC"/>
    <property type="match status" value="1"/>
</dbReference>
<evidence type="ECO:0000256" key="7">
    <source>
        <dbReference type="ARBA" id="ARBA00023004"/>
    </source>
</evidence>
<dbReference type="AlphaFoldDB" id="H6SMZ0"/>
<dbReference type="HOGENOM" id="CLU_060944_1_0_5"/>
<evidence type="ECO:0000256" key="9">
    <source>
        <dbReference type="SAM" id="SignalP"/>
    </source>
</evidence>
<dbReference type="STRING" id="1150469.RSPPHO_00240"/>
<keyword evidence="2" id="KW-0813">Transport</keyword>
<dbReference type="InterPro" id="IPR009056">
    <property type="entry name" value="Cyt_c-like_dom"/>
</dbReference>
<evidence type="ECO:0000313" key="11">
    <source>
        <dbReference type="EMBL" id="CCG06866.1"/>
    </source>
</evidence>
<dbReference type="RefSeq" id="WP_014413506.1">
    <property type="nucleotide sequence ID" value="NC_017059.1"/>
</dbReference>
<evidence type="ECO:0000256" key="8">
    <source>
        <dbReference type="PROSITE-ProRule" id="PRU00433"/>
    </source>
</evidence>
<accession>H6SMZ0</accession>
<reference evidence="11 12" key="1">
    <citation type="submission" date="2012-02" db="EMBL/GenBank/DDBJ databases">
        <title>Shotgun genome sequence of Phaeospirillum photometricum DSM 122.</title>
        <authorList>
            <person name="Duquesne K."/>
            <person name="Sturgis J."/>
        </authorList>
    </citation>
    <scope>NUCLEOTIDE SEQUENCE [LARGE SCALE GENOMIC DNA]</scope>
    <source>
        <strain evidence="12">DSM122</strain>
    </source>
</reference>
<evidence type="ECO:0000256" key="1">
    <source>
        <dbReference type="ARBA" id="ARBA00003590"/>
    </source>
</evidence>
<dbReference type="Gene3D" id="1.10.760.10">
    <property type="entry name" value="Cytochrome c-like domain"/>
    <property type="match status" value="1"/>
</dbReference>
<dbReference type="GO" id="GO:0020037">
    <property type="term" value="F:heme binding"/>
    <property type="evidence" value="ECO:0007669"/>
    <property type="project" value="InterPro"/>
</dbReference>
<dbReference type="PATRIC" id="fig|1150469.3.peg.292"/>
<keyword evidence="5 8" id="KW-0479">Metal-binding</keyword>
<dbReference type="PANTHER" id="PTHR11961">
    <property type="entry name" value="CYTOCHROME C"/>
    <property type="match status" value="1"/>
</dbReference>
<evidence type="ECO:0000259" key="10">
    <source>
        <dbReference type="PROSITE" id="PS51007"/>
    </source>
</evidence>
<name>H6SMZ0_PARPM</name>
<keyword evidence="4 8" id="KW-0349">Heme</keyword>
<dbReference type="Proteomes" id="UP000033220">
    <property type="component" value="Chromosome DSM 122"/>
</dbReference>
<feature type="signal peptide" evidence="9">
    <location>
        <begin position="1"/>
        <end position="23"/>
    </location>
</feature>
<dbReference type="EMBL" id="HE663493">
    <property type="protein sequence ID" value="CCG06866.1"/>
    <property type="molecule type" value="Genomic_DNA"/>
</dbReference>
<dbReference type="eggNOG" id="COG3474">
    <property type="taxonomic scope" value="Bacteria"/>
</dbReference>
<protein>
    <submittedName>
        <fullName evidence="11">Cytochrome c2</fullName>
    </submittedName>
</protein>
<keyword evidence="9" id="KW-0732">Signal</keyword>
<proteinExistence type="predicted"/>
<evidence type="ECO:0000256" key="3">
    <source>
        <dbReference type="ARBA" id="ARBA00022531"/>
    </source>
</evidence>
<evidence type="ECO:0000256" key="4">
    <source>
        <dbReference type="ARBA" id="ARBA00022617"/>
    </source>
</evidence>
<dbReference type="GO" id="GO:0009055">
    <property type="term" value="F:electron transfer activity"/>
    <property type="evidence" value="ECO:0007669"/>
    <property type="project" value="InterPro"/>
</dbReference>
<dbReference type="PRINTS" id="PR00604">
    <property type="entry name" value="CYTCHRMECIAB"/>
</dbReference>
<gene>
    <name evidence="11" type="ORF">RSPPHO_00240</name>
</gene>
<comment type="function">
    <text evidence="1">Cytochrome c2 is found mainly in purple, non-sulfur, photosynthetic bacteria where it functions as the electron donor to the oxidized bacteriochlorophyll in the photophosphorylation pathway. However, it may also have a role in the respiratory chain and is found in some non-photosynthetic bacteria.</text>
</comment>
<evidence type="ECO:0000256" key="5">
    <source>
        <dbReference type="ARBA" id="ARBA00022723"/>
    </source>
</evidence>